<evidence type="ECO:0000313" key="4">
    <source>
        <dbReference type="Proteomes" id="UP000297564"/>
    </source>
</evidence>
<feature type="domain" description="MobA-like NTP transferase" evidence="2">
    <location>
        <begin position="45"/>
        <end position="145"/>
    </location>
</feature>
<dbReference type="InterPro" id="IPR025877">
    <property type="entry name" value="MobA-like_NTP_Trfase"/>
</dbReference>
<dbReference type="Pfam" id="PF12804">
    <property type="entry name" value="NTP_transf_3"/>
    <property type="match status" value="1"/>
</dbReference>
<dbReference type="OrthoDB" id="5298793at2"/>
<name>A0A4Z0BR58_9BURK</name>
<sequence>MSMPDLPVVLVLASGRGTRFLASGGEGSKLQALLAGRPVLEWTVDAVRRSGLPMHVEQGAHAGMGDSIAAAVRTHATAPGWLILPGDLPLVAPQTLRLIAGQLASHALVAPVFQGRRGHPVGFSRLFGERLMALQGPQGAGALLAGVAPLHRVAVEDAGVVTDIDTVSDLQEAERAMRSKLRDPIE</sequence>
<protein>
    <submittedName>
        <fullName evidence="3">Nucleotidyltransferase family protein</fullName>
    </submittedName>
</protein>
<evidence type="ECO:0000256" key="1">
    <source>
        <dbReference type="ARBA" id="ARBA00022842"/>
    </source>
</evidence>
<proteinExistence type="predicted"/>
<dbReference type="PANTHER" id="PTHR43777">
    <property type="entry name" value="MOLYBDENUM COFACTOR CYTIDYLYLTRANSFERASE"/>
    <property type="match status" value="1"/>
</dbReference>
<organism evidence="3 4">
    <name type="scientific">Ramlibacter rhizophilus</name>
    <dbReference type="NCBI Taxonomy" id="1781167"/>
    <lineage>
        <taxon>Bacteria</taxon>
        <taxon>Pseudomonadati</taxon>
        <taxon>Pseudomonadota</taxon>
        <taxon>Betaproteobacteria</taxon>
        <taxon>Burkholderiales</taxon>
        <taxon>Comamonadaceae</taxon>
        <taxon>Ramlibacter</taxon>
    </lineage>
</organism>
<evidence type="ECO:0000259" key="2">
    <source>
        <dbReference type="Pfam" id="PF12804"/>
    </source>
</evidence>
<dbReference type="PANTHER" id="PTHR43777:SF1">
    <property type="entry name" value="MOLYBDENUM COFACTOR CYTIDYLYLTRANSFERASE"/>
    <property type="match status" value="1"/>
</dbReference>
<dbReference type="Gene3D" id="3.90.550.10">
    <property type="entry name" value="Spore Coat Polysaccharide Biosynthesis Protein SpsA, Chain A"/>
    <property type="match status" value="1"/>
</dbReference>
<dbReference type="SUPFAM" id="SSF53448">
    <property type="entry name" value="Nucleotide-diphospho-sugar transferases"/>
    <property type="match status" value="1"/>
</dbReference>
<gene>
    <name evidence="3" type="ORF">EZ242_07980</name>
</gene>
<comment type="caution">
    <text evidence="3">The sequence shown here is derived from an EMBL/GenBank/DDBJ whole genome shotgun (WGS) entry which is preliminary data.</text>
</comment>
<keyword evidence="3" id="KW-0808">Transferase</keyword>
<accession>A0A4Z0BR58</accession>
<dbReference type="GO" id="GO:0016779">
    <property type="term" value="F:nucleotidyltransferase activity"/>
    <property type="evidence" value="ECO:0007669"/>
    <property type="project" value="UniProtKB-ARBA"/>
</dbReference>
<dbReference type="AlphaFoldDB" id="A0A4Z0BR58"/>
<keyword evidence="4" id="KW-1185">Reference proteome</keyword>
<evidence type="ECO:0000313" key="3">
    <source>
        <dbReference type="EMBL" id="TFZ01311.1"/>
    </source>
</evidence>
<reference evidence="3 4" key="1">
    <citation type="submission" date="2019-03" db="EMBL/GenBank/DDBJ databases">
        <title>Ramlibacter rhizophilus CCTCC AB2015357, whole genome shotgun sequence.</title>
        <authorList>
            <person name="Zhang X."/>
            <person name="Feng G."/>
            <person name="Zhu H."/>
        </authorList>
    </citation>
    <scope>NUCLEOTIDE SEQUENCE [LARGE SCALE GENOMIC DNA]</scope>
    <source>
        <strain evidence="3 4">CCTCC AB2015357</strain>
    </source>
</reference>
<keyword evidence="1" id="KW-0460">Magnesium</keyword>
<dbReference type="EMBL" id="SMLL01000003">
    <property type="protein sequence ID" value="TFZ01311.1"/>
    <property type="molecule type" value="Genomic_DNA"/>
</dbReference>
<dbReference type="Proteomes" id="UP000297564">
    <property type="component" value="Unassembled WGS sequence"/>
</dbReference>
<dbReference type="InterPro" id="IPR029044">
    <property type="entry name" value="Nucleotide-diphossugar_trans"/>
</dbReference>